<proteinExistence type="predicted"/>
<dbReference type="Pfam" id="PF02887">
    <property type="entry name" value="PK_C"/>
    <property type="match status" value="1"/>
</dbReference>
<sequence>MEKTDAVMLLPRGNSIIIDKAGALGRPIVTVIHVRDDGQTTDDDDDLTNAVLNCTTDCLMLSTGSDEEAHPDTALQRISSLCKELENSIDYKDVHLKLKETLPKPVLPFERRATYASWNSEKMQAKAIIIIAKSAIKLVAKCRPSVPVLSVVRSSTYSERSSDVASRGLLSRGVIPLMGAGSKIEDMISFAVQFAKKEGICNAGDKVVALRILNGYPALLTLRAP</sequence>
<evidence type="ECO:0000259" key="2">
    <source>
        <dbReference type="Pfam" id="PF02887"/>
    </source>
</evidence>
<evidence type="ECO:0000256" key="1">
    <source>
        <dbReference type="ARBA" id="ARBA00048152"/>
    </source>
</evidence>
<dbReference type="GO" id="GO:0004743">
    <property type="term" value="F:pyruvate kinase activity"/>
    <property type="evidence" value="ECO:0007669"/>
    <property type="project" value="UniProtKB-EC"/>
</dbReference>
<dbReference type="InterPro" id="IPR001697">
    <property type="entry name" value="Pyr_Knase"/>
</dbReference>
<protein>
    <recommendedName>
        <fullName evidence="2">Pyruvate kinase C-terminal domain-containing protein</fullName>
    </recommendedName>
</protein>
<dbReference type="Proteomes" id="UP001642260">
    <property type="component" value="Unassembled WGS sequence"/>
</dbReference>
<dbReference type="InterPro" id="IPR036918">
    <property type="entry name" value="Pyrv_Knase_C_sf"/>
</dbReference>
<dbReference type="Gene3D" id="3.40.1380.20">
    <property type="entry name" value="Pyruvate kinase, C-terminal domain"/>
    <property type="match status" value="1"/>
</dbReference>
<dbReference type="AlphaFoldDB" id="A0ABC8M5B4"/>
<comment type="caution">
    <text evidence="3">The sequence shown here is derived from an EMBL/GenBank/DDBJ whole genome shotgun (WGS) entry which is preliminary data.</text>
</comment>
<keyword evidence="4" id="KW-1185">Reference proteome</keyword>
<dbReference type="InterPro" id="IPR015795">
    <property type="entry name" value="Pyrv_Knase_C"/>
</dbReference>
<dbReference type="SUPFAM" id="SSF52935">
    <property type="entry name" value="PK C-terminal domain-like"/>
    <property type="match status" value="1"/>
</dbReference>
<accession>A0ABC8M5B4</accession>
<gene>
    <name evidence="3" type="ORF">ERUC_LOCUS43201</name>
</gene>
<name>A0ABC8M5B4_ERUVS</name>
<dbReference type="PANTHER" id="PTHR11817">
    <property type="entry name" value="PYRUVATE KINASE"/>
    <property type="match status" value="1"/>
</dbReference>
<feature type="domain" description="Pyruvate kinase C-terminal" evidence="2">
    <location>
        <begin position="119"/>
        <end position="210"/>
    </location>
</feature>
<dbReference type="Gene3D" id="3.20.20.60">
    <property type="entry name" value="Phosphoenolpyruvate-binding domains"/>
    <property type="match status" value="1"/>
</dbReference>
<dbReference type="EMBL" id="CAKOAT010914042">
    <property type="protein sequence ID" value="CAH8390718.1"/>
    <property type="molecule type" value="Genomic_DNA"/>
</dbReference>
<comment type="catalytic activity">
    <reaction evidence="1">
        <text>pyruvate + ATP = phosphoenolpyruvate + ADP + H(+)</text>
        <dbReference type="Rhea" id="RHEA:18157"/>
        <dbReference type="ChEBI" id="CHEBI:15361"/>
        <dbReference type="ChEBI" id="CHEBI:15378"/>
        <dbReference type="ChEBI" id="CHEBI:30616"/>
        <dbReference type="ChEBI" id="CHEBI:58702"/>
        <dbReference type="ChEBI" id="CHEBI:456216"/>
        <dbReference type="EC" id="2.7.1.40"/>
    </reaction>
</comment>
<evidence type="ECO:0000313" key="3">
    <source>
        <dbReference type="EMBL" id="CAH8390718.1"/>
    </source>
</evidence>
<reference evidence="3 4" key="1">
    <citation type="submission" date="2022-03" db="EMBL/GenBank/DDBJ databases">
        <authorList>
            <person name="Macdonald S."/>
            <person name="Ahmed S."/>
            <person name="Newling K."/>
        </authorList>
    </citation>
    <scope>NUCLEOTIDE SEQUENCE [LARGE SCALE GENOMIC DNA]</scope>
</reference>
<organism evidence="3 4">
    <name type="scientific">Eruca vesicaria subsp. sativa</name>
    <name type="common">Garden rocket</name>
    <name type="synonym">Eruca sativa</name>
    <dbReference type="NCBI Taxonomy" id="29727"/>
    <lineage>
        <taxon>Eukaryota</taxon>
        <taxon>Viridiplantae</taxon>
        <taxon>Streptophyta</taxon>
        <taxon>Embryophyta</taxon>
        <taxon>Tracheophyta</taxon>
        <taxon>Spermatophyta</taxon>
        <taxon>Magnoliopsida</taxon>
        <taxon>eudicotyledons</taxon>
        <taxon>Gunneridae</taxon>
        <taxon>Pentapetalae</taxon>
        <taxon>rosids</taxon>
        <taxon>malvids</taxon>
        <taxon>Brassicales</taxon>
        <taxon>Brassicaceae</taxon>
        <taxon>Brassiceae</taxon>
        <taxon>Eruca</taxon>
    </lineage>
</organism>
<dbReference type="InterPro" id="IPR040442">
    <property type="entry name" value="Pyrv_kinase-like_dom_sf"/>
</dbReference>
<evidence type="ECO:0000313" key="4">
    <source>
        <dbReference type="Proteomes" id="UP001642260"/>
    </source>
</evidence>